<dbReference type="PANTHER" id="PTHR11076:SF34">
    <property type="entry name" value="PROTEIN UMUC"/>
    <property type="match status" value="1"/>
</dbReference>
<dbReference type="GO" id="GO:0009432">
    <property type="term" value="P:SOS response"/>
    <property type="evidence" value="ECO:0007669"/>
    <property type="project" value="UniProtKB-KW"/>
</dbReference>
<gene>
    <name evidence="7" type="ORF">IPJ48_03020</name>
</gene>
<dbReference type="Gene3D" id="3.40.1170.60">
    <property type="match status" value="1"/>
</dbReference>
<dbReference type="InterPro" id="IPR043502">
    <property type="entry name" value="DNA/RNA_pol_sf"/>
</dbReference>
<sequence length="425" mass="47113">MFALVDCNNFYASCEKLFDPRLAGVPVVVLSNNDGCVVARSAEVKALGIPMGVPWFRIREQARRHGIVAFSSNYALYADMSNRVVEVLAQFSPDIEVYSIDESFLDVSGFEGTGLAEYGRQIRERVQRWLGLTVCVGIAPTKTLAKLANHCAKKNLAGAAGVCDFTIMPPADLDALLTRIDVGEVWGVGRKLTPRLQAMGIGTVRDLRDADAETLRSRFSVVLERTLRELRGTSCLALEEVVPDKQQIICSRSFGERVHDLEALQEAVASYLSRAAEKLRQQGSLAGALTVYIRTSPFNPSEPRYQKAVTVPLPEATADSRLLARWGRRILKQIYRPGFAYQKAGVMLSDIRPRLRNQLSLFSSSRATRANGRLMQALDQINARWGRGTLRLAAEGLDKEWQMKRGHLSPGYTTEWAGLPTVKAR</sequence>
<keyword evidence="3" id="KW-0741">SOS mutagenesis</keyword>
<dbReference type="InterPro" id="IPR001126">
    <property type="entry name" value="UmuC"/>
</dbReference>
<evidence type="ECO:0000313" key="7">
    <source>
        <dbReference type="EMBL" id="MBK7422141.1"/>
    </source>
</evidence>
<evidence type="ECO:0000313" key="8">
    <source>
        <dbReference type="Proteomes" id="UP000886602"/>
    </source>
</evidence>
<dbReference type="Pfam" id="PF13438">
    <property type="entry name" value="DUF4113"/>
    <property type="match status" value="1"/>
</dbReference>
<dbReference type="NCBIfam" id="NF002955">
    <property type="entry name" value="PRK03609.1"/>
    <property type="match status" value="1"/>
</dbReference>
<dbReference type="Gene3D" id="3.30.70.270">
    <property type="match status" value="1"/>
</dbReference>
<dbReference type="GO" id="GO:0003684">
    <property type="term" value="F:damaged DNA binding"/>
    <property type="evidence" value="ECO:0007669"/>
    <property type="project" value="InterPro"/>
</dbReference>
<evidence type="ECO:0000256" key="2">
    <source>
        <dbReference type="ARBA" id="ARBA00022763"/>
    </source>
</evidence>
<evidence type="ECO:0000256" key="1">
    <source>
        <dbReference type="ARBA" id="ARBA00010945"/>
    </source>
</evidence>
<evidence type="ECO:0000256" key="3">
    <source>
        <dbReference type="ARBA" id="ARBA00023199"/>
    </source>
</evidence>
<dbReference type="InterPro" id="IPR050116">
    <property type="entry name" value="DNA_polymerase-Y"/>
</dbReference>
<dbReference type="EMBL" id="JADJNC010000004">
    <property type="protein sequence ID" value="MBK7422141.1"/>
    <property type="molecule type" value="Genomic_DNA"/>
</dbReference>
<evidence type="ECO:0000256" key="5">
    <source>
        <dbReference type="ARBA" id="ARBA00023236"/>
    </source>
</evidence>
<dbReference type="SUPFAM" id="SSF100879">
    <property type="entry name" value="Lesion bypass DNA polymerase (Y-family), little finger domain"/>
    <property type="match status" value="1"/>
</dbReference>
<dbReference type="GO" id="GO:0042276">
    <property type="term" value="P:error-prone translesion synthesis"/>
    <property type="evidence" value="ECO:0007669"/>
    <property type="project" value="TreeGrafter"/>
</dbReference>
<dbReference type="Gene3D" id="1.10.150.20">
    <property type="entry name" value="5' to 3' exonuclease, C-terminal subdomain"/>
    <property type="match status" value="1"/>
</dbReference>
<dbReference type="Pfam" id="PF11799">
    <property type="entry name" value="IMS_C"/>
    <property type="match status" value="1"/>
</dbReference>
<dbReference type="SUPFAM" id="SSF56672">
    <property type="entry name" value="DNA/RNA polymerases"/>
    <property type="match status" value="1"/>
</dbReference>
<accession>A0A9D7FHQ5</accession>
<organism evidence="7 8">
    <name type="scientific">Candidatus Propionivibrio dominans</name>
    <dbReference type="NCBI Taxonomy" id="2954373"/>
    <lineage>
        <taxon>Bacteria</taxon>
        <taxon>Pseudomonadati</taxon>
        <taxon>Pseudomonadota</taxon>
        <taxon>Betaproteobacteria</taxon>
        <taxon>Rhodocyclales</taxon>
        <taxon>Rhodocyclaceae</taxon>
        <taxon>Propionivibrio</taxon>
    </lineage>
</organism>
<dbReference type="PROSITE" id="PS50173">
    <property type="entry name" value="UMUC"/>
    <property type="match status" value="1"/>
</dbReference>
<dbReference type="PANTHER" id="PTHR11076">
    <property type="entry name" value="DNA REPAIR POLYMERASE UMUC / TRANSFERASE FAMILY MEMBER"/>
    <property type="match status" value="1"/>
</dbReference>
<dbReference type="Pfam" id="PF11798">
    <property type="entry name" value="IMS_HHH"/>
    <property type="match status" value="1"/>
</dbReference>
<dbReference type="GO" id="GO:0005829">
    <property type="term" value="C:cytosol"/>
    <property type="evidence" value="ECO:0007669"/>
    <property type="project" value="TreeGrafter"/>
</dbReference>
<dbReference type="GO" id="GO:0006281">
    <property type="term" value="P:DNA repair"/>
    <property type="evidence" value="ECO:0007669"/>
    <property type="project" value="UniProtKB-KW"/>
</dbReference>
<comment type="caution">
    <text evidence="7">The sequence shown here is derived from an EMBL/GenBank/DDBJ whole genome shotgun (WGS) entry which is preliminary data.</text>
</comment>
<dbReference type="GO" id="GO:0003887">
    <property type="term" value="F:DNA-directed DNA polymerase activity"/>
    <property type="evidence" value="ECO:0007669"/>
    <property type="project" value="TreeGrafter"/>
</dbReference>
<dbReference type="InterPro" id="IPR024728">
    <property type="entry name" value="PolY_HhH_motif"/>
</dbReference>
<dbReference type="Proteomes" id="UP000886602">
    <property type="component" value="Unassembled WGS sequence"/>
</dbReference>
<dbReference type="InterPro" id="IPR036775">
    <property type="entry name" value="DNA_pol_Y-fam_lit_finger_sf"/>
</dbReference>
<dbReference type="AlphaFoldDB" id="A0A9D7FHQ5"/>
<proteinExistence type="inferred from homology"/>
<dbReference type="CDD" id="cd01700">
    <property type="entry name" value="PolY_Pol_V_umuC"/>
    <property type="match status" value="1"/>
</dbReference>
<comment type="similarity">
    <text evidence="1">Belongs to the DNA polymerase type-Y family.</text>
</comment>
<dbReference type="Gene3D" id="3.30.1490.100">
    <property type="entry name" value="DNA polymerase, Y-family, little finger domain"/>
    <property type="match status" value="1"/>
</dbReference>
<feature type="domain" description="UmuC" evidence="6">
    <location>
        <begin position="2"/>
        <end position="189"/>
    </location>
</feature>
<dbReference type="Pfam" id="PF00817">
    <property type="entry name" value="IMS"/>
    <property type="match status" value="1"/>
</dbReference>
<keyword evidence="2" id="KW-0227">DNA damage</keyword>
<name>A0A9D7FHQ5_9RHOO</name>
<evidence type="ECO:0000256" key="4">
    <source>
        <dbReference type="ARBA" id="ARBA00023204"/>
    </source>
</evidence>
<protein>
    <submittedName>
        <fullName evidence="7">Y-family DNA polymerase</fullName>
    </submittedName>
</protein>
<dbReference type="InterPro" id="IPR017961">
    <property type="entry name" value="DNA_pol_Y-fam_little_finger"/>
</dbReference>
<reference evidence="7" key="1">
    <citation type="submission" date="2020-10" db="EMBL/GenBank/DDBJ databases">
        <title>Connecting structure to function with the recovery of over 1000 high-quality activated sludge metagenome-assembled genomes encoding full-length rRNA genes using long-read sequencing.</title>
        <authorList>
            <person name="Singleton C.M."/>
            <person name="Petriglieri F."/>
            <person name="Kristensen J.M."/>
            <person name="Kirkegaard R.H."/>
            <person name="Michaelsen T.Y."/>
            <person name="Andersen M.H."/>
            <person name="Karst S.M."/>
            <person name="Dueholm M.S."/>
            <person name="Nielsen P.H."/>
            <person name="Albertsen M."/>
        </authorList>
    </citation>
    <scope>NUCLEOTIDE SEQUENCE</scope>
    <source>
        <strain evidence="7">EsbW_18-Q3-R4-48_MAXAC.044</strain>
    </source>
</reference>
<dbReference type="InterPro" id="IPR043128">
    <property type="entry name" value="Rev_trsase/Diguanyl_cyclase"/>
</dbReference>
<evidence type="ECO:0000259" key="6">
    <source>
        <dbReference type="PROSITE" id="PS50173"/>
    </source>
</evidence>
<dbReference type="InterPro" id="IPR025188">
    <property type="entry name" value="DUF4113"/>
</dbReference>
<keyword evidence="4" id="KW-0234">DNA repair</keyword>
<keyword evidence="5" id="KW-0742">SOS response</keyword>